<dbReference type="InterPro" id="IPR027469">
    <property type="entry name" value="Cation_efflux_TMD_sf"/>
</dbReference>
<dbReference type="InterPro" id="IPR002524">
    <property type="entry name" value="Cation_efflux"/>
</dbReference>
<proteinExistence type="predicted"/>
<dbReference type="NCBIfam" id="TIGR01297">
    <property type="entry name" value="CDF"/>
    <property type="match status" value="1"/>
</dbReference>
<name>A0ABY0IME0_9RHOO</name>
<dbReference type="SUPFAM" id="SSF160240">
    <property type="entry name" value="Cation efflux protein cytoplasmic domain-like"/>
    <property type="match status" value="1"/>
</dbReference>
<evidence type="ECO:0000259" key="8">
    <source>
        <dbReference type="Pfam" id="PF01545"/>
    </source>
</evidence>
<evidence type="ECO:0000256" key="4">
    <source>
        <dbReference type="ARBA" id="ARBA00022989"/>
    </source>
</evidence>
<feature type="chain" id="PRO_5047507405" evidence="7">
    <location>
        <begin position="22"/>
        <end position="295"/>
    </location>
</feature>
<keyword evidence="10" id="KW-1185">Reference proteome</keyword>
<evidence type="ECO:0000256" key="1">
    <source>
        <dbReference type="ARBA" id="ARBA00004141"/>
    </source>
</evidence>
<organism evidence="9 10">
    <name type="scientific">Azospira oryzae</name>
    <dbReference type="NCBI Taxonomy" id="146939"/>
    <lineage>
        <taxon>Bacteria</taxon>
        <taxon>Pseudomonadati</taxon>
        <taxon>Pseudomonadota</taxon>
        <taxon>Betaproteobacteria</taxon>
        <taxon>Rhodocyclales</taxon>
        <taxon>Rhodocyclaceae</taxon>
        <taxon>Azospira</taxon>
    </lineage>
</organism>
<comment type="subcellular location">
    <subcellularLocation>
        <location evidence="1">Membrane</location>
        <topology evidence="1">Multi-pass membrane protein</topology>
    </subcellularLocation>
</comment>
<feature type="signal peptide" evidence="7">
    <location>
        <begin position="1"/>
        <end position="21"/>
    </location>
</feature>
<feature type="transmembrane region" description="Helical" evidence="6">
    <location>
        <begin position="152"/>
        <end position="174"/>
    </location>
</feature>
<evidence type="ECO:0000313" key="10">
    <source>
        <dbReference type="Proteomes" id="UP000292136"/>
    </source>
</evidence>
<keyword evidence="5 6" id="KW-0472">Membrane</keyword>
<dbReference type="Gene3D" id="1.20.1510.10">
    <property type="entry name" value="Cation efflux protein transmembrane domain"/>
    <property type="match status" value="1"/>
</dbReference>
<dbReference type="Proteomes" id="UP000292136">
    <property type="component" value="Unassembled WGS sequence"/>
</dbReference>
<sequence length="295" mass="31552">MSAIIYALSANAGIAASKAVAAAYTGSSAMLAEAVHSAADCANQLLLLLGIRQARRQPTPDHPLGFGKATYFWSFMVAIMLFSLGGAFSIYEGVHKLSHPEPLANPWVAIIVLGVGVLLEAWSLRGCIHEIREKAGDMPLWRYFRDSRESELIVVMGEDIAALAGLTLALGAILLSLATGNPAFDAWGSIAVGALLVVVAIGVGLEVKALLIGQSAEPAAHAAMEQWLRQRPEVETLYNLISFQMGSYLFVAVKARMAEQQSASGLIDQINAVQDALKASFPDVRWVFFEPDDKG</sequence>
<dbReference type="EMBL" id="SHKM01000003">
    <property type="protein sequence ID" value="RZT75900.1"/>
    <property type="molecule type" value="Genomic_DNA"/>
</dbReference>
<feature type="domain" description="Cation efflux protein transmembrane" evidence="8">
    <location>
        <begin position="4"/>
        <end position="207"/>
    </location>
</feature>
<feature type="transmembrane region" description="Helical" evidence="6">
    <location>
        <begin position="71"/>
        <end position="91"/>
    </location>
</feature>
<keyword evidence="3 6" id="KW-0812">Transmembrane</keyword>
<dbReference type="InterPro" id="IPR040177">
    <property type="entry name" value="SLC30A9"/>
</dbReference>
<dbReference type="Pfam" id="PF01545">
    <property type="entry name" value="Cation_efflux"/>
    <property type="match status" value="1"/>
</dbReference>
<evidence type="ECO:0000256" key="7">
    <source>
        <dbReference type="SAM" id="SignalP"/>
    </source>
</evidence>
<evidence type="ECO:0000256" key="5">
    <source>
        <dbReference type="ARBA" id="ARBA00023136"/>
    </source>
</evidence>
<dbReference type="PANTHER" id="PTHR13414:SF9">
    <property type="entry name" value="PROTON-COUPLED ZINC ANTIPORTER SLC30A9, MITOCHONDRIAL"/>
    <property type="match status" value="1"/>
</dbReference>
<evidence type="ECO:0000256" key="2">
    <source>
        <dbReference type="ARBA" id="ARBA00022448"/>
    </source>
</evidence>
<feature type="transmembrane region" description="Helical" evidence="6">
    <location>
        <begin position="103"/>
        <end position="124"/>
    </location>
</feature>
<protein>
    <submittedName>
        <fullName evidence="9">Cation diffusion facilitator family transporter</fullName>
    </submittedName>
</protein>
<keyword evidence="4 6" id="KW-1133">Transmembrane helix</keyword>
<feature type="transmembrane region" description="Helical" evidence="6">
    <location>
        <begin position="186"/>
        <end position="205"/>
    </location>
</feature>
<reference evidence="9 10" key="1">
    <citation type="submission" date="2019-02" db="EMBL/GenBank/DDBJ databases">
        <title>Genomic Encyclopedia of Type Strains, Phase IV (KMG-IV): sequencing the most valuable type-strain genomes for metagenomic binning, comparative biology and taxonomic classification.</title>
        <authorList>
            <person name="Goeker M."/>
        </authorList>
    </citation>
    <scope>NUCLEOTIDE SEQUENCE [LARGE SCALE GENOMIC DNA]</scope>
    <source>
        <strain evidence="9 10">DSM 21223</strain>
    </source>
</reference>
<dbReference type="RefSeq" id="WP_130460145.1">
    <property type="nucleotide sequence ID" value="NZ_SHKM01000003.1"/>
</dbReference>
<dbReference type="PANTHER" id="PTHR13414">
    <property type="entry name" value="HUEL-CATION TRANSPORTER"/>
    <property type="match status" value="1"/>
</dbReference>
<gene>
    <name evidence="9" type="ORF">EV678_3087</name>
</gene>
<keyword evidence="7" id="KW-0732">Signal</keyword>
<evidence type="ECO:0000256" key="6">
    <source>
        <dbReference type="SAM" id="Phobius"/>
    </source>
</evidence>
<evidence type="ECO:0000256" key="3">
    <source>
        <dbReference type="ARBA" id="ARBA00022692"/>
    </source>
</evidence>
<dbReference type="SUPFAM" id="SSF161111">
    <property type="entry name" value="Cation efflux protein transmembrane domain-like"/>
    <property type="match status" value="1"/>
</dbReference>
<dbReference type="InterPro" id="IPR036837">
    <property type="entry name" value="Cation_efflux_CTD_sf"/>
</dbReference>
<evidence type="ECO:0000313" key="9">
    <source>
        <dbReference type="EMBL" id="RZT75900.1"/>
    </source>
</evidence>
<dbReference type="InterPro" id="IPR058533">
    <property type="entry name" value="Cation_efflux_TM"/>
</dbReference>
<comment type="caution">
    <text evidence="9">The sequence shown here is derived from an EMBL/GenBank/DDBJ whole genome shotgun (WGS) entry which is preliminary data.</text>
</comment>
<keyword evidence="2" id="KW-0813">Transport</keyword>
<accession>A0ABY0IME0</accession>